<gene>
    <name evidence="8" type="ORF">SCMU_11750</name>
</gene>
<feature type="transmembrane region" description="Helical" evidence="6">
    <location>
        <begin position="258"/>
        <end position="278"/>
    </location>
</feature>
<keyword evidence="5 6" id="KW-0472">Membrane</keyword>
<dbReference type="PRINTS" id="PR00119">
    <property type="entry name" value="CATATPASE"/>
</dbReference>
<dbReference type="Proteomes" id="UP001319861">
    <property type="component" value="Chromosome"/>
</dbReference>
<keyword evidence="6 8" id="KW-0067">ATP-binding</keyword>
<evidence type="ECO:0000256" key="3">
    <source>
        <dbReference type="ARBA" id="ARBA00022692"/>
    </source>
</evidence>
<dbReference type="InterPro" id="IPR023298">
    <property type="entry name" value="ATPase_P-typ_TM_dom_sf"/>
</dbReference>
<keyword evidence="6" id="KW-0547">Nucleotide-binding</keyword>
<keyword evidence="6" id="KW-0479">Metal-binding</keyword>
<feature type="transmembrane region" description="Helical" evidence="6">
    <location>
        <begin position="233"/>
        <end position="252"/>
    </location>
</feature>
<dbReference type="InterPro" id="IPR027256">
    <property type="entry name" value="P-typ_ATPase_IB"/>
</dbReference>
<evidence type="ECO:0000256" key="4">
    <source>
        <dbReference type="ARBA" id="ARBA00022989"/>
    </source>
</evidence>
<accession>A0ABM7PSW4</accession>
<evidence type="ECO:0000256" key="2">
    <source>
        <dbReference type="ARBA" id="ARBA00006024"/>
    </source>
</evidence>
<dbReference type="InterPro" id="IPR008250">
    <property type="entry name" value="ATPase_P-typ_transduc_dom_A_sf"/>
</dbReference>
<keyword evidence="6" id="KW-1003">Cell membrane</keyword>
<comment type="similarity">
    <text evidence="2 6">Belongs to the cation transport ATPase (P-type) (TC 3.A.3) family. Type IB subfamily.</text>
</comment>
<dbReference type="SUPFAM" id="SSF81665">
    <property type="entry name" value="Calcium ATPase, transmembrane domain M"/>
    <property type="match status" value="1"/>
</dbReference>
<proteinExistence type="inferred from homology"/>
<name>A0ABM7PSW4_SINCY</name>
<dbReference type="InterPro" id="IPR036412">
    <property type="entry name" value="HAD-like_sf"/>
</dbReference>
<dbReference type="SUPFAM" id="SSF56784">
    <property type="entry name" value="HAD-like"/>
    <property type="match status" value="1"/>
</dbReference>
<dbReference type="GO" id="GO:0005524">
    <property type="term" value="F:ATP binding"/>
    <property type="evidence" value="ECO:0007669"/>
    <property type="project" value="UniProtKB-KW"/>
</dbReference>
<evidence type="ECO:0000256" key="6">
    <source>
        <dbReference type="RuleBase" id="RU362081"/>
    </source>
</evidence>
<dbReference type="PROSITE" id="PS00154">
    <property type="entry name" value="ATPASE_E1_E2"/>
    <property type="match status" value="1"/>
</dbReference>
<feature type="transmembrane region" description="Helical" evidence="6">
    <location>
        <begin position="67"/>
        <end position="92"/>
    </location>
</feature>
<dbReference type="Pfam" id="PF00122">
    <property type="entry name" value="E1-E2_ATPase"/>
    <property type="match status" value="1"/>
</dbReference>
<evidence type="ECO:0000259" key="7">
    <source>
        <dbReference type="Pfam" id="PF00122"/>
    </source>
</evidence>
<dbReference type="Gene3D" id="2.70.150.10">
    <property type="entry name" value="Calcium-transporting ATPase, cytoplasmic transduction domain A"/>
    <property type="match status" value="1"/>
</dbReference>
<evidence type="ECO:0000313" key="9">
    <source>
        <dbReference type="Proteomes" id="UP001319861"/>
    </source>
</evidence>
<dbReference type="PANTHER" id="PTHR48085:SF5">
    <property type="entry name" value="CADMIUM_ZINC-TRANSPORTING ATPASE HMA4-RELATED"/>
    <property type="match status" value="1"/>
</dbReference>
<dbReference type="Gene3D" id="3.40.50.1000">
    <property type="entry name" value="HAD superfamily/HAD-like"/>
    <property type="match status" value="1"/>
</dbReference>
<dbReference type="InterPro" id="IPR059000">
    <property type="entry name" value="ATPase_P-type_domA"/>
</dbReference>
<evidence type="ECO:0000256" key="1">
    <source>
        <dbReference type="ARBA" id="ARBA00004651"/>
    </source>
</evidence>
<reference evidence="8 9" key="1">
    <citation type="journal article" date="2021" name="J. Biosci. Bioeng.">
        <title>Identification and characterization of a chc gene cluster responsible for the aromatization pathway of cyclohexanecarboxylate degradation in Sinomonas cyclohexanicum ATCC 51369.</title>
        <authorList>
            <person name="Yamamoto T."/>
            <person name="Hasegawa Y."/>
            <person name="Lau P.C.K."/>
            <person name="Iwaki H."/>
        </authorList>
    </citation>
    <scope>NUCLEOTIDE SEQUENCE [LARGE SCALE GENOMIC DNA]</scope>
    <source>
        <strain evidence="8 9">ATCC 51369</strain>
    </source>
</reference>
<dbReference type="InterPro" id="IPR001757">
    <property type="entry name" value="P_typ_ATPase"/>
</dbReference>
<protein>
    <submittedName>
        <fullName evidence="8">Cobalt ABC transporter ATP-binding protein</fullName>
    </submittedName>
</protein>
<dbReference type="Gene3D" id="3.40.1110.10">
    <property type="entry name" value="Calcium-transporting ATPase, cytoplasmic domain N"/>
    <property type="match status" value="1"/>
</dbReference>
<feature type="transmembrane region" description="Helical" evidence="6">
    <location>
        <begin position="12"/>
        <end position="29"/>
    </location>
</feature>
<dbReference type="NCBIfam" id="TIGR01525">
    <property type="entry name" value="ATPase-IB_hvy"/>
    <property type="match status" value="1"/>
</dbReference>
<dbReference type="NCBIfam" id="TIGR01512">
    <property type="entry name" value="ATPase-IB2_Cd"/>
    <property type="match status" value="1"/>
</dbReference>
<keyword evidence="9" id="KW-1185">Reference proteome</keyword>
<dbReference type="SUPFAM" id="SSF81653">
    <property type="entry name" value="Calcium ATPase, transduction domain A"/>
    <property type="match status" value="1"/>
</dbReference>
<dbReference type="RefSeq" id="WP_229232092.1">
    <property type="nucleotide sequence ID" value="NZ_AP024525.1"/>
</dbReference>
<organism evidence="8 9">
    <name type="scientific">Sinomonas cyclohexanicum</name>
    <name type="common">Corynebacterium cyclohexanicum</name>
    <dbReference type="NCBI Taxonomy" id="322009"/>
    <lineage>
        <taxon>Bacteria</taxon>
        <taxon>Bacillati</taxon>
        <taxon>Actinomycetota</taxon>
        <taxon>Actinomycetes</taxon>
        <taxon>Micrococcales</taxon>
        <taxon>Micrococcaceae</taxon>
        <taxon>Sinomonas</taxon>
    </lineage>
</organism>
<sequence length="631" mass="64703">MGILRTVRTYPIVIAGLLVLVAALILAVVRQDEAAQIVASAFAGAIAAWTFVGMVREILRGHWGLDILAVTAIVATLLVGEYIAAVIIVLMLSGGKALEDYAAGRAKRELTALLDRAPRAAHRQLPDGTVEDVPLEDVAPGDLLVVRPSEVVPVDGVLESEAASFDESSLTGESLPVDRAAGEKVLSGSVNGTAAALVRASASAADSQFSQIVALVREASASRAPVVRLADRYAVPFTLFALVLAGFGWWLSGDPRRFAEVLVVATPCPLLIAAPVAFMGGMSRAAKNGVIVKGGAVLELLARVKTAAFDKTGTLTRGRPELVAVRPERGFDVEELLTLTASAEQYSSHALAASVVEAATAQGVNLLPGSGAEEAATNGVLADIDGQRVLVGKRAFVAQETGADVVEPPLVPGELAVYVAVDRAFAGVVVLRDLPRPEARATLARLAELGARHTVMLTGDGASTARAIAHQLGVSDVRAELLPLDKVEIVRAAEPRPVLMVGDGVNDAPVLAAADVGVAMGARGSTAASESADAVVLVDDISKAAAAVEISQHAVRVALQSIWLGIALSVGLMLVALTGVLPAVAGALLQELVDLATILNALRALSGGRPRTTAAVPVEGTAAVVRAGGDG</sequence>
<dbReference type="EMBL" id="AP024525">
    <property type="protein sequence ID" value="BCT75333.1"/>
    <property type="molecule type" value="Genomic_DNA"/>
</dbReference>
<evidence type="ECO:0000313" key="8">
    <source>
        <dbReference type="EMBL" id="BCT75333.1"/>
    </source>
</evidence>
<feature type="transmembrane region" description="Helical" evidence="6">
    <location>
        <begin position="562"/>
        <end position="585"/>
    </location>
</feature>
<feature type="domain" description="P-type ATPase A" evidence="7">
    <location>
        <begin position="118"/>
        <end position="216"/>
    </location>
</feature>
<dbReference type="InterPro" id="IPR023214">
    <property type="entry name" value="HAD_sf"/>
</dbReference>
<feature type="transmembrane region" description="Helical" evidence="6">
    <location>
        <begin position="36"/>
        <end position="55"/>
    </location>
</feature>
<dbReference type="InterPro" id="IPR023299">
    <property type="entry name" value="ATPase_P-typ_cyto_dom_N"/>
</dbReference>
<evidence type="ECO:0000256" key="5">
    <source>
        <dbReference type="ARBA" id="ARBA00023136"/>
    </source>
</evidence>
<dbReference type="NCBIfam" id="TIGR01494">
    <property type="entry name" value="ATPase_P-type"/>
    <property type="match status" value="1"/>
</dbReference>
<dbReference type="InterPro" id="IPR018303">
    <property type="entry name" value="ATPase_P-typ_P_site"/>
</dbReference>
<keyword evidence="4 6" id="KW-1133">Transmembrane helix</keyword>
<keyword evidence="3 6" id="KW-0812">Transmembrane</keyword>
<dbReference type="PANTHER" id="PTHR48085">
    <property type="entry name" value="CADMIUM/ZINC-TRANSPORTING ATPASE HMA2-RELATED"/>
    <property type="match status" value="1"/>
</dbReference>
<dbReference type="InterPro" id="IPR051014">
    <property type="entry name" value="Cation_Transport_ATPase_IB"/>
</dbReference>
<dbReference type="Pfam" id="PF00702">
    <property type="entry name" value="Hydrolase"/>
    <property type="match status" value="1"/>
</dbReference>
<comment type="subcellular location">
    <subcellularLocation>
        <location evidence="1">Cell membrane</location>
        <topology evidence="1">Multi-pass membrane protein</topology>
    </subcellularLocation>
</comment>